<dbReference type="Gene3D" id="3.30.300.10">
    <property type="match status" value="1"/>
</dbReference>
<reference evidence="13" key="1">
    <citation type="submission" date="2011-11" db="EMBL/GenBank/DDBJ databases">
        <title>Complete genome sequence of Candidatus Mycoplasma haemominutum.</title>
        <authorList>
            <person name="Barker E.N."/>
            <person name="Darby A.C."/>
            <person name="Helps C.R."/>
            <person name="Peters I.R."/>
            <person name="Hughes M.A."/>
            <person name="Radford A.D."/>
            <person name="Novacco M."/>
            <person name="Boretti F."/>
            <person name="Hofmann-Lehmann R."/>
            <person name="Tasker S."/>
        </authorList>
    </citation>
    <scope>NUCLEOTIDE SEQUENCE</scope>
    <source>
        <strain evidence="13">Birmingham 1</strain>
    </source>
</reference>
<feature type="binding site" evidence="11">
    <location>
        <begin position="160"/>
        <end position="166"/>
    </location>
    <ligand>
        <name>ATP</name>
        <dbReference type="ChEBI" id="CHEBI:30616"/>
    </ligand>
</feature>
<accession>G8C368</accession>
<dbReference type="PANTHER" id="PTHR11922">
    <property type="entry name" value="GMP SYNTHASE-RELATED"/>
    <property type="match status" value="1"/>
</dbReference>
<dbReference type="Pfam" id="PF00958">
    <property type="entry name" value="GMP_synt_C"/>
    <property type="match status" value="1"/>
</dbReference>
<evidence type="ECO:0000256" key="3">
    <source>
        <dbReference type="ARBA" id="ARBA00012746"/>
    </source>
</evidence>
<gene>
    <name evidence="13" type="primary">guaA</name>
    <name evidence="13" type="ORF">MHM_02480</name>
</gene>
<evidence type="ECO:0000256" key="8">
    <source>
        <dbReference type="ARBA" id="ARBA00022840"/>
    </source>
</evidence>
<evidence type="ECO:0000256" key="5">
    <source>
        <dbReference type="ARBA" id="ARBA00022741"/>
    </source>
</evidence>
<evidence type="ECO:0000256" key="9">
    <source>
        <dbReference type="ARBA" id="ARBA00022962"/>
    </source>
</evidence>
<dbReference type="SUPFAM" id="SSF52317">
    <property type="entry name" value="Class I glutamine amidotransferase-like"/>
    <property type="match status" value="1"/>
</dbReference>
<dbReference type="InterPro" id="IPR014729">
    <property type="entry name" value="Rossmann-like_a/b/a_fold"/>
</dbReference>
<dbReference type="AlphaFoldDB" id="G8C368"/>
<evidence type="ECO:0000256" key="4">
    <source>
        <dbReference type="ARBA" id="ARBA00022598"/>
    </source>
</evidence>
<dbReference type="UniPathway" id="UPA00189">
    <property type="reaction ID" value="UER00296"/>
</dbReference>
<evidence type="ECO:0000256" key="11">
    <source>
        <dbReference type="PROSITE-ProRule" id="PRU00886"/>
    </source>
</evidence>
<dbReference type="InterPro" id="IPR029062">
    <property type="entry name" value="Class_I_gatase-like"/>
</dbReference>
<comment type="pathway">
    <text evidence="2">Purine metabolism; GMP biosynthesis; GMP from XMP (L-Gln route): step 1/1.</text>
</comment>
<evidence type="ECO:0000259" key="12">
    <source>
        <dbReference type="PROSITE" id="PS51553"/>
    </source>
</evidence>
<dbReference type="SUPFAM" id="SSF52402">
    <property type="entry name" value="Adenine nucleotide alpha hydrolases-like"/>
    <property type="match status" value="1"/>
</dbReference>
<proteinExistence type="predicted"/>
<dbReference type="PROSITE" id="PS51273">
    <property type="entry name" value="GATASE_TYPE_1"/>
    <property type="match status" value="1"/>
</dbReference>
<dbReference type="OrthoDB" id="9802219at2"/>
<protein>
    <recommendedName>
        <fullName evidence="3">GMP synthase (glutamine-hydrolyzing)</fullName>
        <ecNumber evidence="3">6.3.5.2</ecNumber>
    </recommendedName>
    <alternativeName>
        <fullName evidence="10">Glutamine amidotransferase</fullName>
    </alternativeName>
</protein>
<keyword evidence="4 13" id="KW-0436">Ligase</keyword>
<evidence type="ECO:0000256" key="1">
    <source>
        <dbReference type="ARBA" id="ARBA00002332"/>
    </source>
</evidence>
<organism evidence="13">
    <name type="scientific">Candidatus Mycoplasma haematominutum 'Birmingham 1'</name>
    <dbReference type="NCBI Taxonomy" id="1116213"/>
    <lineage>
        <taxon>Bacteria</taxon>
        <taxon>Bacillati</taxon>
        <taxon>Mycoplasmatota</taxon>
        <taxon>Mollicutes</taxon>
        <taxon>Mycoplasmataceae</taxon>
        <taxon>Mycoplasma</taxon>
    </lineage>
</organism>
<evidence type="ECO:0000256" key="6">
    <source>
        <dbReference type="ARBA" id="ARBA00022749"/>
    </source>
</evidence>
<sequence>MIENSAKPVLAVGRSALLIHRLFGGRIEEGNPLLGGGEVHKFRDHLLLQNIPNRFSVWGSTTACISKWGNGFFPISTRDSKCMIAGHVSRPICTFSFHPELYESEFGTQLFRNYFSYVANLELFNSRDIDFTKRTELLYRSLEKKYRDELKDSRIVVALSGGIDSSVLIHLLRELIPEDDIYPVFISTSLFPREKELKIIRYFKDRFTNFQEIEWGEEIFEKLRGVTSADEKRKIISLEFQHSFSKVLQNWSTEGLTHFAEASVYSSYNSRGDKARTEYSMLDKASAANLKIIQPFSTLFKDQLKLLGSCFNIPPFLLSSQPYPPPGLAIRIAGEVTREKVSLLSKISLFLETEFKHRRLERYSSQYFPVLLDSKTISNRGGKSAVGAVILLRAVEAVDFMNAKVSQLPLNELVLISSKLIETFPEISRVLYDLTTKPAGNIEWE</sequence>
<name>G8C368_9MOLU</name>
<dbReference type="PATRIC" id="fig|1116213.3.peg.263"/>
<dbReference type="GO" id="GO:0005524">
    <property type="term" value="F:ATP binding"/>
    <property type="evidence" value="ECO:0007669"/>
    <property type="project" value="UniProtKB-UniRule"/>
</dbReference>
<evidence type="ECO:0000313" key="13">
    <source>
        <dbReference type="EMBL" id="CCE66766.1"/>
    </source>
</evidence>
<keyword evidence="5 11" id="KW-0547">Nucleotide-binding</keyword>
<dbReference type="EC" id="6.3.5.2" evidence="3"/>
<keyword evidence="8 11" id="KW-0067">ATP-binding</keyword>
<dbReference type="EMBL" id="HE613254">
    <property type="protein sequence ID" value="CCE66766.1"/>
    <property type="molecule type" value="Genomic_DNA"/>
</dbReference>
<dbReference type="Gene3D" id="3.40.50.620">
    <property type="entry name" value="HUPs"/>
    <property type="match status" value="1"/>
</dbReference>
<keyword evidence="9" id="KW-0315">Glutamine amidotransferase</keyword>
<feature type="domain" description="GMPS ATP-PPase" evidence="12">
    <location>
        <begin position="133"/>
        <end position="320"/>
    </location>
</feature>
<dbReference type="Gene3D" id="3.40.50.880">
    <property type="match status" value="1"/>
</dbReference>
<dbReference type="HOGENOM" id="CLU_014340_0_0_14"/>
<evidence type="ECO:0000256" key="2">
    <source>
        <dbReference type="ARBA" id="ARBA00005153"/>
    </source>
</evidence>
<comment type="function">
    <text evidence="1">Catalyzes the synthesis of GMP from XMP.</text>
</comment>
<dbReference type="InterPro" id="IPR001674">
    <property type="entry name" value="GMP_synth_C"/>
</dbReference>
<dbReference type="PANTHER" id="PTHR11922:SF2">
    <property type="entry name" value="GMP SYNTHASE [GLUTAMINE-HYDROLYZING]"/>
    <property type="match status" value="1"/>
</dbReference>
<keyword evidence="7 11" id="KW-0658">Purine biosynthesis</keyword>
<dbReference type="KEGG" id="mhb:MHM_02480"/>
<dbReference type="GO" id="GO:0003921">
    <property type="term" value="F:GMP synthase activity"/>
    <property type="evidence" value="ECO:0007669"/>
    <property type="project" value="InterPro"/>
</dbReference>
<dbReference type="SUPFAM" id="SSF54810">
    <property type="entry name" value="GMP synthetase C-terminal dimerisation domain"/>
    <property type="match status" value="1"/>
</dbReference>
<dbReference type="InterPro" id="IPR025777">
    <property type="entry name" value="GMPS_ATP_PPase_dom"/>
</dbReference>
<dbReference type="RefSeq" id="WP_015511631.1">
    <property type="nucleotide sequence ID" value="NC_021007.1"/>
</dbReference>
<reference evidence="13" key="2">
    <citation type="submission" date="2011-11" db="EMBL/GenBank/DDBJ databases">
        <authorList>
            <person name="Barker E."/>
        </authorList>
    </citation>
    <scope>NUCLEOTIDE SEQUENCE</scope>
    <source>
        <strain evidence="13">Birmingham 1</strain>
    </source>
</reference>
<dbReference type="GO" id="GO:0005829">
    <property type="term" value="C:cytosol"/>
    <property type="evidence" value="ECO:0007669"/>
    <property type="project" value="TreeGrafter"/>
</dbReference>
<keyword evidence="6 11" id="KW-0332">GMP biosynthesis</keyword>
<dbReference type="PROSITE" id="PS51553">
    <property type="entry name" value="GMPS_ATP_PPASE"/>
    <property type="match status" value="1"/>
</dbReference>
<evidence type="ECO:0000256" key="10">
    <source>
        <dbReference type="ARBA" id="ARBA00031356"/>
    </source>
</evidence>
<evidence type="ECO:0000256" key="7">
    <source>
        <dbReference type="ARBA" id="ARBA00022755"/>
    </source>
</evidence>